<feature type="chain" id="PRO_5012695566" evidence="1">
    <location>
        <begin position="19"/>
        <end position="105"/>
    </location>
</feature>
<keyword evidence="3" id="KW-1185">Reference proteome</keyword>
<reference evidence="2 3" key="1">
    <citation type="submission" date="2017-06" db="EMBL/GenBank/DDBJ databases">
        <title>A platform for efficient transgenesis in Macrostomum lignano, a flatworm model organism for stem cell research.</title>
        <authorList>
            <person name="Berezikov E."/>
        </authorList>
    </citation>
    <scope>NUCLEOTIDE SEQUENCE [LARGE SCALE GENOMIC DNA]</scope>
    <source>
        <strain evidence="2">DV1</strain>
        <tissue evidence="2">Whole organism</tissue>
    </source>
</reference>
<name>A0A267EFR3_9PLAT</name>
<comment type="caution">
    <text evidence="2">The sequence shown here is derived from an EMBL/GenBank/DDBJ whole genome shotgun (WGS) entry which is preliminary data.</text>
</comment>
<dbReference type="EMBL" id="NIVC01002230">
    <property type="protein sequence ID" value="PAA59794.1"/>
    <property type="molecule type" value="Genomic_DNA"/>
</dbReference>
<sequence length="105" mass="11766">MSFSSLLWILLAVSVAAATAVGPAAQQQRDEQQQQQQDELMPADLLPLMKPWQRCLYFCNHCFKTPEQTSELLHCANSWCLTDLVKSGAPSKEAVRACPMMQLLQ</sequence>
<evidence type="ECO:0000313" key="2">
    <source>
        <dbReference type="EMBL" id="PAA59794.1"/>
    </source>
</evidence>
<organism evidence="2 3">
    <name type="scientific">Macrostomum lignano</name>
    <dbReference type="NCBI Taxonomy" id="282301"/>
    <lineage>
        <taxon>Eukaryota</taxon>
        <taxon>Metazoa</taxon>
        <taxon>Spiralia</taxon>
        <taxon>Lophotrochozoa</taxon>
        <taxon>Platyhelminthes</taxon>
        <taxon>Rhabditophora</taxon>
        <taxon>Macrostomorpha</taxon>
        <taxon>Macrostomida</taxon>
        <taxon>Macrostomidae</taxon>
        <taxon>Macrostomum</taxon>
    </lineage>
</organism>
<dbReference type="Proteomes" id="UP000215902">
    <property type="component" value="Unassembled WGS sequence"/>
</dbReference>
<keyword evidence="1" id="KW-0732">Signal</keyword>
<feature type="signal peptide" evidence="1">
    <location>
        <begin position="1"/>
        <end position="18"/>
    </location>
</feature>
<evidence type="ECO:0000256" key="1">
    <source>
        <dbReference type="SAM" id="SignalP"/>
    </source>
</evidence>
<gene>
    <name evidence="2" type="ORF">BOX15_Mlig004613g1</name>
</gene>
<accession>A0A267EFR3</accession>
<protein>
    <submittedName>
        <fullName evidence="2">Uncharacterized protein</fullName>
    </submittedName>
</protein>
<proteinExistence type="predicted"/>
<evidence type="ECO:0000313" key="3">
    <source>
        <dbReference type="Proteomes" id="UP000215902"/>
    </source>
</evidence>
<dbReference type="AlphaFoldDB" id="A0A267EFR3"/>